<dbReference type="OrthoDB" id="9813426at2"/>
<comment type="subcellular location">
    <subcellularLocation>
        <location evidence="1">Cell membrane</location>
        <topology evidence="1">Multi-pass membrane protein</topology>
    </subcellularLocation>
</comment>
<evidence type="ECO:0000256" key="3">
    <source>
        <dbReference type="ARBA" id="ARBA00022475"/>
    </source>
</evidence>
<dbReference type="InterPro" id="IPR051311">
    <property type="entry name" value="DedA_domain"/>
</dbReference>
<feature type="transmembrane region" description="Helical" evidence="7">
    <location>
        <begin position="114"/>
        <end position="137"/>
    </location>
</feature>
<evidence type="ECO:0000259" key="8">
    <source>
        <dbReference type="Pfam" id="PF09335"/>
    </source>
</evidence>
<organism evidence="9 10">
    <name type="scientific">Moorena producens PAL-8-15-08-1</name>
    <dbReference type="NCBI Taxonomy" id="1458985"/>
    <lineage>
        <taxon>Bacteria</taxon>
        <taxon>Bacillati</taxon>
        <taxon>Cyanobacteriota</taxon>
        <taxon>Cyanophyceae</taxon>
        <taxon>Coleofasciculales</taxon>
        <taxon>Coleofasciculaceae</taxon>
        <taxon>Moorena</taxon>
    </lineage>
</organism>
<reference evidence="10" key="1">
    <citation type="submission" date="2016-10" db="EMBL/GenBank/DDBJ databases">
        <title>Comparative genomics uncovers the prolific and rare metabolic potential of the cyanobacterial genus Moorea.</title>
        <authorList>
            <person name="Leao T."/>
            <person name="Castelao G."/>
            <person name="Korobeynikov A."/>
            <person name="Monroe E.A."/>
            <person name="Podell S."/>
            <person name="Glukhov E."/>
            <person name="Allen E."/>
            <person name="Gerwick W.H."/>
            <person name="Gerwick L."/>
        </authorList>
    </citation>
    <scope>NUCLEOTIDE SEQUENCE [LARGE SCALE GENOMIC DNA]</scope>
    <source>
        <strain evidence="10">PAL-8-15-08-1</strain>
    </source>
</reference>
<keyword evidence="3" id="KW-1003">Cell membrane</keyword>
<feature type="transmembrane region" description="Helical" evidence="7">
    <location>
        <begin position="177"/>
        <end position="198"/>
    </location>
</feature>
<name>A0A1D8TPG9_9CYAN</name>
<evidence type="ECO:0000256" key="5">
    <source>
        <dbReference type="ARBA" id="ARBA00022989"/>
    </source>
</evidence>
<dbReference type="AlphaFoldDB" id="A0A1D8TPG9"/>
<keyword evidence="4 7" id="KW-0812">Transmembrane</keyword>
<feature type="domain" description="VTT" evidence="8">
    <location>
        <begin position="36"/>
        <end position="162"/>
    </location>
</feature>
<dbReference type="Proteomes" id="UP000177870">
    <property type="component" value="Chromosome"/>
</dbReference>
<comment type="similarity">
    <text evidence="2">Belongs to the DedA family.</text>
</comment>
<dbReference type="GO" id="GO:0005886">
    <property type="term" value="C:plasma membrane"/>
    <property type="evidence" value="ECO:0007669"/>
    <property type="project" value="UniProtKB-SubCell"/>
</dbReference>
<feature type="transmembrane region" description="Helical" evidence="7">
    <location>
        <begin position="56"/>
        <end position="78"/>
    </location>
</feature>
<evidence type="ECO:0000256" key="4">
    <source>
        <dbReference type="ARBA" id="ARBA00022692"/>
    </source>
</evidence>
<sequence>MSFELLSLETVQDIAKDYGYWAVFFGIALENAGVPIPGETITLVGGFGAGSGELNYWVVLCSAIAGAVLGDNCGYWIGKIGGWPLLLRIVGLVRITEAQLTEAKTEFRKNAAKAVFFGRFVAILRIFAGPMAGIVQMPYPKFLLFNFAGASIWASVMVSLSYFCGRLIPLELLISSVSKFAIVALILVIGSIVVPKWFESRKQKLGMGD</sequence>
<dbReference type="PANTHER" id="PTHR42709:SF6">
    <property type="entry name" value="UNDECAPRENYL PHOSPHATE TRANSPORTER A"/>
    <property type="match status" value="1"/>
</dbReference>
<evidence type="ECO:0000256" key="2">
    <source>
        <dbReference type="ARBA" id="ARBA00010792"/>
    </source>
</evidence>
<evidence type="ECO:0000313" key="10">
    <source>
        <dbReference type="Proteomes" id="UP000177870"/>
    </source>
</evidence>
<protein>
    <submittedName>
        <fullName evidence="9">DedA family protein</fullName>
    </submittedName>
</protein>
<dbReference type="InterPro" id="IPR032816">
    <property type="entry name" value="VTT_dom"/>
</dbReference>
<proteinExistence type="inferred from homology"/>
<feature type="transmembrane region" description="Helical" evidence="7">
    <location>
        <begin position="143"/>
        <end position="165"/>
    </location>
</feature>
<keyword evidence="5 7" id="KW-1133">Transmembrane helix</keyword>
<dbReference type="PANTHER" id="PTHR42709">
    <property type="entry name" value="ALKALINE PHOSPHATASE LIKE PROTEIN"/>
    <property type="match status" value="1"/>
</dbReference>
<dbReference type="RefSeq" id="WP_070392029.1">
    <property type="nucleotide sequence ID" value="NZ_CP017599.1"/>
</dbReference>
<dbReference type="EMBL" id="CP017599">
    <property type="protein sequence ID" value="AOW99547.1"/>
    <property type="molecule type" value="Genomic_DNA"/>
</dbReference>
<gene>
    <name evidence="9" type="ORF">BJP34_08860</name>
</gene>
<dbReference type="KEGG" id="mpro:BJP34_08860"/>
<evidence type="ECO:0000256" key="6">
    <source>
        <dbReference type="ARBA" id="ARBA00023136"/>
    </source>
</evidence>
<accession>A0A1D8TPG9</accession>
<keyword evidence="6 7" id="KW-0472">Membrane</keyword>
<evidence type="ECO:0000313" key="9">
    <source>
        <dbReference type="EMBL" id="AOW99547.1"/>
    </source>
</evidence>
<dbReference type="Pfam" id="PF09335">
    <property type="entry name" value="VTT_dom"/>
    <property type="match status" value="1"/>
</dbReference>
<evidence type="ECO:0000256" key="7">
    <source>
        <dbReference type="SAM" id="Phobius"/>
    </source>
</evidence>
<evidence type="ECO:0000256" key="1">
    <source>
        <dbReference type="ARBA" id="ARBA00004651"/>
    </source>
</evidence>